<accession>A0ABV0R0X8</accession>
<feature type="non-terminal residue" evidence="1">
    <location>
        <position position="1"/>
    </location>
</feature>
<evidence type="ECO:0000313" key="1">
    <source>
        <dbReference type="EMBL" id="MEQ2201291.1"/>
    </source>
</evidence>
<comment type="caution">
    <text evidence="1">The sequence shown here is derived from an EMBL/GenBank/DDBJ whole genome shotgun (WGS) entry which is preliminary data.</text>
</comment>
<protein>
    <submittedName>
        <fullName evidence="1">Uncharacterized protein</fullName>
    </submittedName>
</protein>
<reference evidence="1 2" key="1">
    <citation type="submission" date="2021-06" db="EMBL/GenBank/DDBJ databases">
        <authorList>
            <person name="Palmer J.M."/>
        </authorList>
    </citation>
    <scope>NUCLEOTIDE SEQUENCE [LARGE SCALE GENOMIC DNA]</scope>
    <source>
        <strain evidence="1 2">XC_2019</strain>
        <tissue evidence="1">Muscle</tissue>
    </source>
</reference>
<organism evidence="1 2">
    <name type="scientific">Xenoophorus captivus</name>
    <dbReference type="NCBI Taxonomy" id="1517983"/>
    <lineage>
        <taxon>Eukaryota</taxon>
        <taxon>Metazoa</taxon>
        <taxon>Chordata</taxon>
        <taxon>Craniata</taxon>
        <taxon>Vertebrata</taxon>
        <taxon>Euteleostomi</taxon>
        <taxon>Actinopterygii</taxon>
        <taxon>Neopterygii</taxon>
        <taxon>Teleostei</taxon>
        <taxon>Neoteleostei</taxon>
        <taxon>Acanthomorphata</taxon>
        <taxon>Ovalentaria</taxon>
        <taxon>Atherinomorphae</taxon>
        <taxon>Cyprinodontiformes</taxon>
        <taxon>Goodeidae</taxon>
        <taxon>Xenoophorus</taxon>
    </lineage>
</organism>
<proteinExistence type="predicted"/>
<dbReference type="Proteomes" id="UP001434883">
    <property type="component" value="Unassembled WGS sequence"/>
</dbReference>
<sequence>VSGTGLSNVYDETKSIIFISLGILKLPDELLSLRPESICELVLRRPTPPEAQPACPLLFLKLDVLILMHCCGLGHWRRVQSTYVSGSITCRIHTHPFDRIATVESCSGGSGDGLQWGR</sequence>
<gene>
    <name evidence="1" type="ORF">XENOCAPTIV_010261</name>
</gene>
<keyword evidence="2" id="KW-1185">Reference proteome</keyword>
<dbReference type="EMBL" id="JAHRIN010027463">
    <property type="protein sequence ID" value="MEQ2201291.1"/>
    <property type="molecule type" value="Genomic_DNA"/>
</dbReference>
<name>A0ABV0R0X8_9TELE</name>
<evidence type="ECO:0000313" key="2">
    <source>
        <dbReference type="Proteomes" id="UP001434883"/>
    </source>
</evidence>